<comment type="caution">
    <text evidence="1">The sequence shown here is derived from an EMBL/GenBank/DDBJ whole genome shotgun (WGS) entry which is preliminary data.</text>
</comment>
<dbReference type="RefSeq" id="WP_379933578.1">
    <property type="nucleotide sequence ID" value="NZ_JBHTHY010000005.1"/>
</dbReference>
<sequence length="74" mass="8613">MKHYSSFTEIDEQLRILRLRRDISKESLVLRINRAKTTFYPINCVGGLSGLVQKLVLTFAIKKLSIFSSRLRSR</sequence>
<protein>
    <submittedName>
        <fullName evidence="1">DUF6327 family protein</fullName>
    </submittedName>
</protein>
<evidence type="ECO:0000313" key="1">
    <source>
        <dbReference type="EMBL" id="MFD0797327.1"/>
    </source>
</evidence>
<name>A0ABW3B1X5_9FLAO</name>
<accession>A0ABW3B1X5</accession>
<dbReference type="EMBL" id="JBHTHY010000005">
    <property type="protein sequence ID" value="MFD0797327.1"/>
    <property type="molecule type" value="Genomic_DNA"/>
</dbReference>
<organism evidence="1 2">
    <name type="scientific">Maribacter chungangensis</name>
    <dbReference type="NCBI Taxonomy" id="1069117"/>
    <lineage>
        <taxon>Bacteria</taxon>
        <taxon>Pseudomonadati</taxon>
        <taxon>Bacteroidota</taxon>
        <taxon>Flavobacteriia</taxon>
        <taxon>Flavobacteriales</taxon>
        <taxon>Flavobacteriaceae</taxon>
        <taxon>Maribacter</taxon>
    </lineage>
</organism>
<evidence type="ECO:0000313" key="2">
    <source>
        <dbReference type="Proteomes" id="UP001597012"/>
    </source>
</evidence>
<dbReference type="Pfam" id="PF19852">
    <property type="entry name" value="DUF6327"/>
    <property type="match status" value="1"/>
</dbReference>
<reference evidence="2" key="1">
    <citation type="journal article" date="2019" name="Int. J. Syst. Evol. Microbiol.">
        <title>The Global Catalogue of Microorganisms (GCM) 10K type strain sequencing project: providing services to taxonomists for standard genome sequencing and annotation.</title>
        <authorList>
            <consortium name="The Broad Institute Genomics Platform"/>
            <consortium name="The Broad Institute Genome Sequencing Center for Infectious Disease"/>
            <person name="Wu L."/>
            <person name="Ma J."/>
        </authorList>
    </citation>
    <scope>NUCLEOTIDE SEQUENCE [LARGE SCALE GENOMIC DNA]</scope>
    <source>
        <strain evidence="2">CCUG 61948</strain>
    </source>
</reference>
<keyword evidence="2" id="KW-1185">Reference proteome</keyword>
<dbReference type="Proteomes" id="UP001597012">
    <property type="component" value="Unassembled WGS sequence"/>
</dbReference>
<gene>
    <name evidence="1" type="ORF">ACFQZJ_07640</name>
</gene>
<proteinExistence type="predicted"/>
<dbReference type="InterPro" id="IPR046290">
    <property type="entry name" value="DUF6327"/>
</dbReference>